<dbReference type="InterPro" id="IPR009839">
    <property type="entry name" value="SseB_N"/>
</dbReference>
<comment type="caution">
    <text evidence="3">The sequence shown here is derived from an EMBL/GenBank/DDBJ whole genome shotgun (WGS) entry which is preliminary data.</text>
</comment>
<dbReference type="EMBL" id="ADNU01000032">
    <property type="protein sequence ID" value="EFG47623.1"/>
    <property type="molecule type" value="Genomic_DNA"/>
</dbReference>
<name>D4YMG2_9MICO</name>
<dbReference type="OrthoDB" id="5188303at2"/>
<dbReference type="RefSeq" id="WP_005883663.1">
    <property type="nucleotide sequence ID" value="NZ_ADNU01000032.1"/>
</dbReference>
<accession>D4YMG2</accession>
<organism evidence="3 4">
    <name type="scientific">Brevibacterium mcbrellneri ATCC 49030</name>
    <dbReference type="NCBI Taxonomy" id="585530"/>
    <lineage>
        <taxon>Bacteria</taxon>
        <taxon>Bacillati</taxon>
        <taxon>Actinomycetota</taxon>
        <taxon>Actinomycetes</taxon>
        <taxon>Micrococcales</taxon>
        <taxon>Brevibacteriaceae</taxon>
        <taxon>Brevibacterium</taxon>
    </lineage>
</organism>
<protein>
    <recommendedName>
        <fullName evidence="2">SseB protein N-terminal domain-containing protein</fullName>
    </recommendedName>
</protein>
<feature type="region of interest" description="Disordered" evidence="1">
    <location>
        <begin position="1"/>
        <end position="43"/>
    </location>
</feature>
<proteinExistence type="predicted"/>
<dbReference type="AlphaFoldDB" id="D4YMG2"/>
<evidence type="ECO:0000313" key="4">
    <source>
        <dbReference type="Proteomes" id="UP000005714"/>
    </source>
</evidence>
<dbReference type="eggNOG" id="COG0106">
    <property type="taxonomic scope" value="Bacteria"/>
</dbReference>
<sequence length="268" mass="28807">MSQKHERESGGMGETPANTADSAGTPWAGRDLKPNPFSGDTGEADQELLDALAAVHTNPFEPALHQKVIGALREKRVYAPVLPTAVEHTTDERGLVHDNKSEMAMVRLAAADGRECTPAFTDIPALTGWHAKARPVPTQAERLGAAAVEEGAQLVVLDPGSDRAFLIRRPALWAWLQGKDWMPAWANPQVVNAVAHVAGRHSWIESVAVGVGSANVLTSGPEVSLTVRVNREPQPQEVQAFNGELSQTEHVVELVDSLTMSFTDAQRA</sequence>
<dbReference type="Pfam" id="PF07179">
    <property type="entry name" value="SseB"/>
    <property type="match status" value="1"/>
</dbReference>
<feature type="domain" description="SseB protein N-terminal" evidence="2">
    <location>
        <begin position="50"/>
        <end position="174"/>
    </location>
</feature>
<dbReference type="Proteomes" id="UP000005714">
    <property type="component" value="Unassembled WGS sequence"/>
</dbReference>
<evidence type="ECO:0000259" key="2">
    <source>
        <dbReference type="Pfam" id="PF07179"/>
    </source>
</evidence>
<evidence type="ECO:0000313" key="3">
    <source>
        <dbReference type="EMBL" id="EFG47623.1"/>
    </source>
</evidence>
<dbReference type="STRING" id="585530.HMPREF0183_1122"/>
<keyword evidence="4" id="KW-1185">Reference proteome</keyword>
<evidence type="ECO:0000256" key="1">
    <source>
        <dbReference type="SAM" id="MobiDB-lite"/>
    </source>
</evidence>
<reference evidence="3 4" key="1">
    <citation type="submission" date="2010-04" db="EMBL/GenBank/DDBJ databases">
        <authorList>
            <person name="Qin X."/>
            <person name="Bachman B."/>
            <person name="Battles P."/>
            <person name="Bell A."/>
            <person name="Bess C."/>
            <person name="Bickham C."/>
            <person name="Chaboub L."/>
            <person name="Chen D."/>
            <person name="Coyle M."/>
            <person name="Deiros D.R."/>
            <person name="Dinh H."/>
            <person name="Forbes L."/>
            <person name="Fowler G."/>
            <person name="Francisco L."/>
            <person name="Fu Q."/>
            <person name="Gubbala S."/>
            <person name="Hale W."/>
            <person name="Han Y."/>
            <person name="Hemphill L."/>
            <person name="Highlander S.K."/>
            <person name="Hirani K."/>
            <person name="Hogues M."/>
            <person name="Jackson L."/>
            <person name="Jakkamsetti A."/>
            <person name="Javaid M."/>
            <person name="Jiang H."/>
            <person name="Korchina V."/>
            <person name="Kovar C."/>
            <person name="Lara F."/>
            <person name="Lee S."/>
            <person name="Mata R."/>
            <person name="Mathew T."/>
            <person name="Moen C."/>
            <person name="Morales K."/>
            <person name="Munidasa M."/>
            <person name="Nazareth L."/>
            <person name="Ngo R."/>
            <person name="Nguyen L."/>
            <person name="Okwuonu G."/>
            <person name="Ongeri F."/>
            <person name="Patil S."/>
            <person name="Petrosino J."/>
            <person name="Pham C."/>
            <person name="Pham P."/>
            <person name="Pu L.-L."/>
            <person name="Puazo M."/>
            <person name="Raj R."/>
            <person name="Reid J."/>
            <person name="Rouhana J."/>
            <person name="Saada N."/>
            <person name="Shang Y."/>
            <person name="Simmons D."/>
            <person name="Thornton R."/>
            <person name="Warren J."/>
            <person name="Weissenberger G."/>
            <person name="Zhang J."/>
            <person name="Zhang L."/>
            <person name="Zhou C."/>
            <person name="Zhu D."/>
            <person name="Muzny D."/>
            <person name="Worley K."/>
            <person name="Gibbs R."/>
        </authorList>
    </citation>
    <scope>NUCLEOTIDE SEQUENCE [LARGE SCALE GENOMIC DNA]</scope>
    <source>
        <strain evidence="3 4">ATCC 49030</strain>
    </source>
</reference>
<gene>
    <name evidence="3" type="ORF">HMPREF0183_1122</name>
</gene>